<dbReference type="Gene3D" id="3.40.50.1820">
    <property type="entry name" value="alpha/beta hydrolase"/>
    <property type="match status" value="1"/>
</dbReference>
<comment type="caution">
    <text evidence="1">The sequence shown here is derived from an EMBL/GenBank/DDBJ whole genome shotgun (WGS) entry which is preliminary data.</text>
</comment>
<dbReference type="SUPFAM" id="SSF53474">
    <property type="entry name" value="alpha/beta-Hydrolases"/>
    <property type="match status" value="1"/>
</dbReference>
<name>A0A5M6DFY0_9BACT</name>
<dbReference type="AlphaFoldDB" id="A0A5M6DFY0"/>
<dbReference type="PANTHER" id="PTHR22946">
    <property type="entry name" value="DIENELACTONE HYDROLASE DOMAIN-CONTAINING PROTEIN-RELATED"/>
    <property type="match status" value="1"/>
</dbReference>
<accession>A0A5M6DFY0</accession>
<proteinExistence type="predicted"/>
<dbReference type="EMBL" id="VWOX01000003">
    <property type="protein sequence ID" value="KAA5545192.1"/>
    <property type="molecule type" value="Genomic_DNA"/>
</dbReference>
<organism evidence="1 2">
    <name type="scientific">Roseiconus nitratireducens</name>
    <dbReference type="NCBI Taxonomy" id="2605748"/>
    <lineage>
        <taxon>Bacteria</taxon>
        <taxon>Pseudomonadati</taxon>
        <taxon>Planctomycetota</taxon>
        <taxon>Planctomycetia</taxon>
        <taxon>Pirellulales</taxon>
        <taxon>Pirellulaceae</taxon>
        <taxon>Roseiconus</taxon>
    </lineage>
</organism>
<protein>
    <submittedName>
        <fullName evidence="1">Acetylxylan esterase</fullName>
    </submittedName>
</protein>
<sequence length="733" mass="81162">MPLRDFVSTGLVHRSASCGLLALVFGLAQPSFVLSESPGQQDVSKLKTLNGHFPFHVPDSVDAWQRRAEQLRSRVMVATGLWPMPTREPIKPVIHGKVQRPGFTAEKVYFQSLPGHFVTGMLFRPSPESPNRGEDGKRPGVLCPHGHGGRLMRLSDQELKAQLESGGEVHEKSGRYPKLARCAHLTRMGCVVFIYDMLGYGDSHQIAFEVAHRHADPRPEESDGSRPCFYSMEADLNLQSIMGLQTWNAIRSLDFLAELPDVDAGRLGVTGGSGGGTQTILLDAIDPRIRVSFPNGMVSTSMQGGCYCENCNYLRIGTGNVELAALFAPKPQGMTAADDWTRDMMNDGFPELRRLYEMLGARTDVMCRPLLQFPHNYNYVTRQTMYRWMAEHLDLSDQTPLVEQDFEPFSEEELSVWDDQHPAPRESGVEHERDVLAWWNDQNDQALDRKRDEGPQEWNQVLATAWRVIFDSDWPQRDAWKVQPIQPERSVSSDPTESVLKSYRRVDQRIEHSGWGTVVDVTVFRRDADRDRQSDQVLVVPVIGGSSDSMDAVLTDVMARSGDSASPAVVAVAHLNPAAGEDAAGHPRQALVDDERDYSAFTFGYNRPLAVKRFRQLLCALAALDPGEAGALKLVATESAIAPSAAAAVVAASHLDAFEIHDPGFRFANVKSYADPDFVPGASKYLDLPGLLSLRAPYPMSLVTDDADFERLVRQAYVAEGAGDALHVSKPQQ</sequence>
<dbReference type="RefSeq" id="WP_161604329.1">
    <property type="nucleotide sequence ID" value="NZ_VWOX01000003.1"/>
</dbReference>
<dbReference type="PANTHER" id="PTHR22946:SF8">
    <property type="entry name" value="ACETYL XYLAN ESTERASE DOMAIN-CONTAINING PROTEIN"/>
    <property type="match status" value="1"/>
</dbReference>
<gene>
    <name evidence="1" type="ORF">FYK55_05840</name>
</gene>
<reference evidence="1 2" key="1">
    <citation type="submission" date="2019-08" db="EMBL/GenBank/DDBJ databases">
        <authorList>
            <person name="Dhanesh K."/>
            <person name="Kumar G."/>
            <person name="Sasikala C."/>
            <person name="Venkata Ramana C."/>
        </authorList>
    </citation>
    <scope>NUCLEOTIDE SEQUENCE [LARGE SCALE GENOMIC DNA]</scope>
    <source>
        <strain evidence="1 2">JC645</strain>
    </source>
</reference>
<dbReference type="Proteomes" id="UP000324479">
    <property type="component" value="Unassembled WGS sequence"/>
</dbReference>
<dbReference type="InterPro" id="IPR050261">
    <property type="entry name" value="FrsA_esterase"/>
</dbReference>
<evidence type="ECO:0000313" key="1">
    <source>
        <dbReference type="EMBL" id="KAA5545192.1"/>
    </source>
</evidence>
<dbReference type="InterPro" id="IPR029058">
    <property type="entry name" value="AB_hydrolase_fold"/>
</dbReference>
<keyword evidence="2" id="KW-1185">Reference proteome</keyword>
<evidence type="ECO:0000313" key="2">
    <source>
        <dbReference type="Proteomes" id="UP000324479"/>
    </source>
</evidence>